<keyword evidence="2" id="KW-0479">Metal-binding</keyword>
<dbReference type="AlphaFoldDB" id="A0A177NTQ9"/>
<dbReference type="Gene3D" id="2.102.10.10">
    <property type="entry name" value="Rieske [2Fe-2S] iron-sulphur domain"/>
    <property type="match status" value="1"/>
</dbReference>
<evidence type="ECO:0000256" key="3">
    <source>
        <dbReference type="ARBA" id="ARBA00023004"/>
    </source>
</evidence>
<keyword evidence="3" id="KW-0408">Iron</keyword>
<comment type="caution">
    <text evidence="6">The sequence shown here is derived from an EMBL/GenBank/DDBJ whole genome shotgun (WGS) entry which is preliminary data.</text>
</comment>
<evidence type="ECO:0000259" key="5">
    <source>
        <dbReference type="PROSITE" id="PS51296"/>
    </source>
</evidence>
<proteinExistence type="predicted"/>
<dbReference type="InterPro" id="IPR036922">
    <property type="entry name" value="Rieske_2Fe-2S_sf"/>
</dbReference>
<dbReference type="PROSITE" id="PS51296">
    <property type="entry name" value="RIESKE"/>
    <property type="match status" value="1"/>
</dbReference>
<dbReference type="EMBL" id="LUUK01000100">
    <property type="protein sequence ID" value="OAI21375.1"/>
    <property type="molecule type" value="Genomic_DNA"/>
</dbReference>
<reference evidence="7" key="1">
    <citation type="submission" date="2016-03" db="EMBL/GenBank/DDBJ databases">
        <authorList>
            <person name="Heylen K."/>
            <person name="De Vos P."/>
            <person name="Vekeman B."/>
        </authorList>
    </citation>
    <scope>NUCLEOTIDE SEQUENCE [LARGE SCALE GENOMIC DNA]</scope>
    <source>
        <strain evidence="7">R-45383</strain>
    </source>
</reference>
<protein>
    <submittedName>
        <fullName evidence="6">(2Fe-2S)-binding protein</fullName>
    </submittedName>
</protein>
<dbReference type="GO" id="GO:0051537">
    <property type="term" value="F:2 iron, 2 sulfur cluster binding"/>
    <property type="evidence" value="ECO:0007669"/>
    <property type="project" value="UniProtKB-KW"/>
</dbReference>
<dbReference type="InterPro" id="IPR017941">
    <property type="entry name" value="Rieske_2Fe-2S"/>
</dbReference>
<gene>
    <name evidence="6" type="ORF">A1355_02545</name>
</gene>
<evidence type="ECO:0000256" key="4">
    <source>
        <dbReference type="ARBA" id="ARBA00023014"/>
    </source>
</evidence>
<dbReference type="SUPFAM" id="SSF50022">
    <property type="entry name" value="ISP domain"/>
    <property type="match status" value="1"/>
</dbReference>
<organism evidence="6 7">
    <name type="scientific">Methylomonas koyamae</name>
    <dbReference type="NCBI Taxonomy" id="702114"/>
    <lineage>
        <taxon>Bacteria</taxon>
        <taxon>Pseudomonadati</taxon>
        <taxon>Pseudomonadota</taxon>
        <taxon>Gammaproteobacteria</taxon>
        <taxon>Methylococcales</taxon>
        <taxon>Methylococcaceae</taxon>
        <taxon>Methylomonas</taxon>
    </lineage>
</organism>
<sequence length="124" mass="13947">MSKSHPVPICRSDQLAELGKWCFSVLYRGAPEPALVVRFNGTVFGYLNHCAHMPRTLDCERDGVFDPSGRYLQCSMHGICYDPVSGRSLSEICLDKSLTAIKVDEQQGWIYLIDKHARLEPSES</sequence>
<evidence type="ECO:0000256" key="1">
    <source>
        <dbReference type="ARBA" id="ARBA00022714"/>
    </source>
</evidence>
<name>A0A177NTQ9_9GAMM</name>
<dbReference type="Proteomes" id="UP000077628">
    <property type="component" value="Unassembled WGS sequence"/>
</dbReference>
<dbReference type="GO" id="GO:0046872">
    <property type="term" value="F:metal ion binding"/>
    <property type="evidence" value="ECO:0007669"/>
    <property type="project" value="UniProtKB-KW"/>
</dbReference>
<evidence type="ECO:0000256" key="2">
    <source>
        <dbReference type="ARBA" id="ARBA00022723"/>
    </source>
</evidence>
<feature type="domain" description="Rieske" evidence="5">
    <location>
        <begin position="6"/>
        <end position="112"/>
    </location>
</feature>
<dbReference type="RefSeq" id="WP_064026911.1">
    <property type="nucleotide sequence ID" value="NZ_LUUK01000100.1"/>
</dbReference>
<keyword evidence="4" id="KW-0411">Iron-sulfur</keyword>
<evidence type="ECO:0000313" key="7">
    <source>
        <dbReference type="Proteomes" id="UP000077628"/>
    </source>
</evidence>
<keyword evidence="1" id="KW-0001">2Fe-2S</keyword>
<dbReference type="OrthoDB" id="9794779at2"/>
<keyword evidence="7" id="KW-1185">Reference proteome</keyword>
<evidence type="ECO:0000313" key="6">
    <source>
        <dbReference type="EMBL" id="OAI21375.1"/>
    </source>
</evidence>
<dbReference type="Pfam" id="PF00355">
    <property type="entry name" value="Rieske"/>
    <property type="match status" value="1"/>
</dbReference>
<accession>A0A177NTQ9</accession>
<dbReference type="STRING" id="702114.A1355_02545"/>